<dbReference type="Gene3D" id="1.10.3720.10">
    <property type="entry name" value="MetI-like"/>
    <property type="match status" value="1"/>
</dbReference>
<dbReference type="InterPro" id="IPR035906">
    <property type="entry name" value="MetI-like_sf"/>
</dbReference>
<keyword evidence="6 7" id="KW-0472">Membrane</keyword>
<dbReference type="AlphaFoldDB" id="G6YNM9"/>
<dbReference type="PANTHER" id="PTHR43163:SF2">
    <property type="entry name" value="ABC TRANSPORTER PERMEASE PROTEIN"/>
    <property type="match status" value="1"/>
</dbReference>
<keyword evidence="3" id="KW-1003">Cell membrane</keyword>
<dbReference type="InterPro" id="IPR045621">
    <property type="entry name" value="BPD_transp_1_N"/>
</dbReference>
<dbReference type="EMBL" id="AGTR01000011">
    <property type="protein sequence ID" value="EHJ06194.1"/>
    <property type="molecule type" value="Genomic_DNA"/>
</dbReference>
<evidence type="ECO:0000259" key="8">
    <source>
        <dbReference type="Pfam" id="PF00528"/>
    </source>
</evidence>
<sequence length="404" mass="43646">MLAFLVQRISQAFLVMFVISVIAFAIQDGLGDPLQEMVGMSVSEEEREAIREEVGLNDPMVVQYLRFAGNALQGDLGNSYFYSKPTLEVIAEHLPATLELVIGASLIIVFLSVPIGVYAAIRPQAWLSKFFMGVSTVGISIPVFLTAIVLIQLLSIGVTVNWFPSDTGWGQWLNDFFSTEGGLPSYGRGDELTHLFGTWESGFFTGTGLMHLVLPSVSLASIMLPLFIRLSRAEMMEVLQSDYVRYARAKGLSAGRINFLHALKNTMLPVITVGGGVCAAAGARRSLRSGADQHYEFRAAPGGHERCRSGISPGHRRPGPGSAVHHSVRRPGVVNDRLWGGGSAGVSGYSFRPAGRLSGRQGGCGADAHCRCAAVVLHPDGCHHRGRCHSWAWACRKPSRPSGR</sequence>
<dbReference type="GO" id="GO:0005886">
    <property type="term" value="C:plasma membrane"/>
    <property type="evidence" value="ECO:0007669"/>
    <property type="project" value="UniProtKB-SubCell"/>
</dbReference>
<feature type="transmembrane region" description="Helical" evidence="7">
    <location>
        <begin position="100"/>
        <end position="121"/>
    </location>
</feature>
<dbReference type="PATRIC" id="fig|1094979.3.peg.404"/>
<evidence type="ECO:0000256" key="4">
    <source>
        <dbReference type="ARBA" id="ARBA00022692"/>
    </source>
</evidence>
<proteinExistence type="predicted"/>
<organism evidence="10 11">
    <name type="scientific">Marinobacter manganoxydans MnI7-9</name>
    <dbReference type="NCBI Taxonomy" id="1094979"/>
    <lineage>
        <taxon>Bacteria</taxon>
        <taxon>Pseudomonadati</taxon>
        <taxon>Pseudomonadota</taxon>
        <taxon>Gammaproteobacteria</taxon>
        <taxon>Pseudomonadales</taxon>
        <taxon>Marinobacteraceae</taxon>
        <taxon>Marinobacter</taxon>
    </lineage>
</organism>
<evidence type="ECO:0000256" key="1">
    <source>
        <dbReference type="ARBA" id="ARBA00004651"/>
    </source>
</evidence>
<accession>G6YNM9</accession>
<keyword evidence="11" id="KW-1185">Reference proteome</keyword>
<dbReference type="Pfam" id="PF00528">
    <property type="entry name" value="BPD_transp_1"/>
    <property type="match status" value="1"/>
</dbReference>
<dbReference type="RefSeq" id="WP_008169940.1">
    <property type="nucleotide sequence ID" value="NZ_AGTR01000011.1"/>
</dbReference>
<dbReference type="CDD" id="cd06261">
    <property type="entry name" value="TM_PBP2"/>
    <property type="match status" value="1"/>
</dbReference>
<dbReference type="InterPro" id="IPR000515">
    <property type="entry name" value="MetI-like"/>
</dbReference>
<feature type="domain" description="ABC transmembrane type-1" evidence="8">
    <location>
        <begin position="113"/>
        <end position="273"/>
    </location>
</feature>
<feature type="transmembrane region" description="Helical" evidence="7">
    <location>
        <begin position="12"/>
        <end position="30"/>
    </location>
</feature>
<evidence type="ECO:0000256" key="3">
    <source>
        <dbReference type="ARBA" id="ARBA00022475"/>
    </source>
</evidence>
<evidence type="ECO:0000256" key="2">
    <source>
        <dbReference type="ARBA" id="ARBA00022448"/>
    </source>
</evidence>
<keyword evidence="4 7" id="KW-0812">Transmembrane</keyword>
<evidence type="ECO:0000313" key="11">
    <source>
        <dbReference type="Proteomes" id="UP000003208"/>
    </source>
</evidence>
<name>G6YNM9_9GAMM</name>
<keyword evidence="5 7" id="KW-1133">Transmembrane helix</keyword>
<evidence type="ECO:0000256" key="5">
    <source>
        <dbReference type="ARBA" id="ARBA00022989"/>
    </source>
</evidence>
<keyword evidence="2" id="KW-0813">Transport</keyword>
<feature type="transmembrane region" description="Helical" evidence="7">
    <location>
        <begin position="209"/>
        <end position="228"/>
    </location>
</feature>
<comment type="subcellular location">
    <subcellularLocation>
        <location evidence="1">Cell membrane</location>
        <topology evidence="1">Multi-pass membrane protein</topology>
    </subcellularLocation>
</comment>
<dbReference type="Pfam" id="PF19300">
    <property type="entry name" value="BPD_transp_1_N"/>
    <property type="match status" value="1"/>
</dbReference>
<feature type="domain" description="ABC transporter type 1 GsiC-like N-terminal" evidence="9">
    <location>
        <begin position="1"/>
        <end position="100"/>
    </location>
</feature>
<dbReference type="GO" id="GO:0055085">
    <property type="term" value="P:transmembrane transport"/>
    <property type="evidence" value="ECO:0007669"/>
    <property type="project" value="InterPro"/>
</dbReference>
<protein>
    <submittedName>
        <fullName evidence="10">Binding-protein-dependent transport systems inner membrane component</fullName>
    </submittedName>
</protein>
<evidence type="ECO:0000256" key="6">
    <source>
        <dbReference type="ARBA" id="ARBA00023136"/>
    </source>
</evidence>
<gene>
    <name evidence="10" type="ORF">KYE_02183</name>
</gene>
<reference evidence="10 11" key="1">
    <citation type="journal article" date="2012" name="J. Bacteriol.">
        <title>Genome sequence of deep-sea manganese-oxidizing bacterium Marinobacter manganoxydans MnI7-9.</title>
        <authorList>
            <person name="Wang H."/>
            <person name="Li H."/>
            <person name="Shao Z."/>
            <person name="Liao S."/>
            <person name="Johnstone L."/>
            <person name="Rensing C."/>
            <person name="Wang G."/>
        </authorList>
    </citation>
    <scope>NUCLEOTIDE SEQUENCE [LARGE SCALE GENOMIC DNA]</scope>
    <source>
        <strain evidence="10 11">MnI7-9</strain>
    </source>
</reference>
<dbReference type="SUPFAM" id="SSF161098">
    <property type="entry name" value="MetI-like"/>
    <property type="match status" value="1"/>
</dbReference>
<evidence type="ECO:0000256" key="7">
    <source>
        <dbReference type="SAM" id="Phobius"/>
    </source>
</evidence>
<evidence type="ECO:0000313" key="10">
    <source>
        <dbReference type="EMBL" id="EHJ06194.1"/>
    </source>
</evidence>
<dbReference type="Proteomes" id="UP000003208">
    <property type="component" value="Unassembled WGS sequence"/>
</dbReference>
<evidence type="ECO:0000259" key="9">
    <source>
        <dbReference type="Pfam" id="PF19300"/>
    </source>
</evidence>
<dbReference type="PANTHER" id="PTHR43163">
    <property type="entry name" value="DIPEPTIDE TRANSPORT SYSTEM PERMEASE PROTEIN DPPB-RELATED"/>
    <property type="match status" value="1"/>
</dbReference>
<feature type="transmembrane region" description="Helical" evidence="7">
    <location>
        <begin position="130"/>
        <end position="154"/>
    </location>
</feature>